<dbReference type="InterPro" id="IPR003309">
    <property type="entry name" value="SCAN_dom"/>
</dbReference>
<dbReference type="Gene3D" id="1.10.4020.10">
    <property type="entry name" value="DNA breaking-rejoining enzymes"/>
    <property type="match status" value="1"/>
</dbReference>
<feature type="non-terminal residue" evidence="3">
    <location>
        <position position="295"/>
    </location>
</feature>
<dbReference type="SUPFAM" id="SSF47353">
    <property type="entry name" value="Retrovirus capsid dimerization domain-like"/>
    <property type="match status" value="1"/>
</dbReference>
<feature type="compositionally biased region" description="Polar residues" evidence="1">
    <location>
        <begin position="269"/>
        <end position="289"/>
    </location>
</feature>
<protein>
    <recommendedName>
        <fullName evidence="2">SCAN box domain-containing protein</fullName>
    </recommendedName>
</protein>
<dbReference type="Pfam" id="PF02023">
    <property type="entry name" value="SCAN"/>
    <property type="match status" value="1"/>
</dbReference>
<gene>
    <name evidence="3" type="ORF">QTP70_025545</name>
</gene>
<name>A0AAE0PZE6_9TELE</name>
<proteinExistence type="predicted"/>
<organism evidence="3 4">
    <name type="scientific">Hemibagrus guttatus</name>
    <dbReference type="NCBI Taxonomy" id="175788"/>
    <lineage>
        <taxon>Eukaryota</taxon>
        <taxon>Metazoa</taxon>
        <taxon>Chordata</taxon>
        <taxon>Craniata</taxon>
        <taxon>Vertebrata</taxon>
        <taxon>Euteleostomi</taxon>
        <taxon>Actinopterygii</taxon>
        <taxon>Neopterygii</taxon>
        <taxon>Teleostei</taxon>
        <taxon>Ostariophysi</taxon>
        <taxon>Siluriformes</taxon>
        <taxon>Bagridae</taxon>
        <taxon>Hemibagrus</taxon>
    </lineage>
</organism>
<dbReference type="InterPro" id="IPR012337">
    <property type="entry name" value="RNaseH-like_sf"/>
</dbReference>
<evidence type="ECO:0000313" key="3">
    <source>
        <dbReference type="EMBL" id="KAK3510912.1"/>
    </source>
</evidence>
<evidence type="ECO:0000256" key="1">
    <source>
        <dbReference type="SAM" id="MobiDB-lite"/>
    </source>
</evidence>
<dbReference type="SUPFAM" id="SSF53098">
    <property type="entry name" value="Ribonuclease H-like"/>
    <property type="match status" value="1"/>
</dbReference>
<dbReference type="AlphaFoldDB" id="A0AAE0PZE6"/>
<dbReference type="EMBL" id="JAUCMX010000025">
    <property type="protein sequence ID" value="KAK3510912.1"/>
    <property type="molecule type" value="Genomic_DNA"/>
</dbReference>
<accession>A0AAE0PZE6</accession>
<reference evidence="3" key="1">
    <citation type="submission" date="2023-06" db="EMBL/GenBank/DDBJ databases">
        <title>Male Hemibagrus guttatus genome.</title>
        <authorList>
            <person name="Bian C."/>
        </authorList>
    </citation>
    <scope>NUCLEOTIDE SEQUENCE</scope>
    <source>
        <strain evidence="3">Male_cb2023</strain>
        <tissue evidence="3">Muscle</tissue>
    </source>
</reference>
<dbReference type="InterPro" id="IPR036397">
    <property type="entry name" value="RNaseH_sf"/>
</dbReference>
<keyword evidence="4" id="KW-1185">Reference proteome</keyword>
<evidence type="ECO:0000259" key="2">
    <source>
        <dbReference type="PROSITE" id="PS50804"/>
    </source>
</evidence>
<feature type="compositionally biased region" description="Polar residues" evidence="1">
    <location>
        <begin position="105"/>
        <end position="117"/>
    </location>
</feature>
<feature type="region of interest" description="Disordered" evidence="1">
    <location>
        <begin position="267"/>
        <end position="295"/>
    </location>
</feature>
<sequence>TEEARDYDIVKTEILTQCGQSPLNAAGDFYRWKYNLAANPQAQMDDLHRIARHWLQPDQLLAKEVNERVVMDWFLRGLPDEERRAGDLQGPLSTKEFLEGHSGDWPQNTTVRDSQQPLELPPRGDLPGDRKPECGRPAWLRRTEELSPPPQPSSCTWFEMVGMDLVGLIPKSARGHEYILVILDYATQYPEAVPLQKATSWNISWEFLAHFSQVAIPKTYSRTKACTSFIPFRQGLEDCWMWPAKHGRANTLLSVQDMQAKIEWGPKNTWKQPSTTNGGSTTIPLSFRNSIPEIR</sequence>
<dbReference type="InterPro" id="IPR038269">
    <property type="entry name" value="SCAN_sf"/>
</dbReference>
<feature type="region of interest" description="Disordered" evidence="1">
    <location>
        <begin position="84"/>
        <end position="134"/>
    </location>
</feature>
<dbReference type="Gene3D" id="3.30.420.10">
    <property type="entry name" value="Ribonuclease H-like superfamily/Ribonuclease H"/>
    <property type="match status" value="1"/>
</dbReference>
<feature type="domain" description="SCAN box" evidence="2">
    <location>
        <begin position="29"/>
        <end position="96"/>
    </location>
</feature>
<comment type="caution">
    <text evidence="3">The sequence shown here is derived from an EMBL/GenBank/DDBJ whole genome shotgun (WGS) entry which is preliminary data.</text>
</comment>
<dbReference type="PROSITE" id="PS50804">
    <property type="entry name" value="SCAN_BOX"/>
    <property type="match status" value="1"/>
</dbReference>
<dbReference type="Proteomes" id="UP001274896">
    <property type="component" value="Unassembled WGS sequence"/>
</dbReference>
<evidence type="ECO:0000313" key="4">
    <source>
        <dbReference type="Proteomes" id="UP001274896"/>
    </source>
</evidence>
<dbReference type="GO" id="GO:0003676">
    <property type="term" value="F:nucleic acid binding"/>
    <property type="evidence" value="ECO:0007669"/>
    <property type="project" value="InterPro"/>
</dbReference>